<comment type="caution">
    <text evidence="1">The sequence shown here is derived from an EMBL/GenBank/DDBJ whole genome shotgun (WGS) entry which is preliminary data.</text>
</comment>
<protein>
    <submittedName>
        <fullName evidence="1">Uncharacterized protein</fullName>
    </submittedName>
</protein>
<dbReference type="Proteomes" id="UP000326396">
    <property type="component" value="Linkage Group LG1"/>
</dbReference>
<keyword evidence="2" id="KW-1185">Reference proteome</keyword>
<name>A0A5N6PXS6_9ASTR</name>
<proteinExistence type="predicted"/>
<organism evidence="1 2">
    <name type="scientific">Mikania micrantha</name>
    <name type="common">bitter vine</name>
    <dbReference type="NCBI Taxonomy" id="192012"/>
    <lineage>
        <taxon>Eukaryota</taxon>
        <taxon>Viridiplantae</taxon>
        <taxon>Streptophyta</taxon>
        <taxon>Embryophyta</taxon>
        <taxon>Tracheophyta</taxon>
        <taxon>Spermatophyta</taxon>
        <taxon>Magnoliopsida</taxon>
        <taxon>eudicotyledons</taxon>
        <taxon>Gunneridae</taxon>
        <taxon>Pentapetalae</taxon>
        <taxon>asterids</taxon>
        <taxon>campanulids</taxon>
        <taxon>Asterales</taxon>
        <taxon>Asteraceae</taxon>
        <taxon>Asteroideae</taxon>
        <taxon>Heliantheae alliance</taxon>
        <taxon>Eupatorieae</taxon>
        <taxon>Mikania</taxon>
    </lineage>
</organism>
<evidence type="ECO:0000313" key="1">
    <source>
        <dbReference type="EMBL" id="KAD7477215.1"/>
    </source>
</evidence>
<dbReference type="EMBL" id="SZYD01000001">
    <property type="protein sequence ID" value="KAD7477215.1"/>
    <property type="molecule type" value="Genomic_DNA"/>
</dbReference>
<evidence type="ECO:0000313" key="2">
    <source>
        <dbReference type="Proteomes" id="UP000326396"/>
    </source>
</evidence>
<accession>A0A5N6PXS6</accession>
<gene>
    <name evidence="1" type="ORF">E3N88_00351</name>
</gene>
<sequence>MIKRSLATIQCINQDIESMLFDDGGPTAYKARLMEVRTKDHLVEEKIHQQINGNMMNDDEEEEEEVCVICQGDFQTGEVCGALE</sequence>
<dbReference type="AlphaFoldDB" id="A0A5N6PXS6"/>
<reference evidence="1 2" key="1">
    <citation type="submission" date="2019-05" db="EMBL/GenBank/DDBJ databases">
        <title>Mikania micrantha, genome provides insights into the molecular mechanism of rapid growth.</title>
        <authorList>
            <person name="Liu B."/>
        </authorList>
    </citation>
    <scope>NUCLEOTIDE SEQUENCE [LARGE SCALE GENOMIC DNA]</scope>
    <source>
        <strain evidence="1">NLD-2019</strain>
        <tissue evidence="1">Leaf</tissue>
    </source>
</reference>